<dbReference type="InterPro" id="IPR006350">
    <property type="entry name" value="Intron_endoG1"/>
</dbReference>
<evidence type="ECO:0000256" key="2">
    <source>
        <dbReference type="ARBA" id="ARBA00022842"/>
    </source>
</evidence>
<keyword evidence="4" id="KW-0540">Nuclease</keyword>
<feature type="domain" description="GIY-YIG" evidence="3">
    <location>
        <begin position="10"/>
        <end position="100"/>
    </location>
</feature>
<dbReference type="PROSITE" id="PS50164">
    <property type="entry name" value="GIY_YIG"/>
    <property type="match status" value="1"/>
</dbReference>
<evidence type="ECO:0000256" key="1">
    <source>
        <dbReference type="ARBA" id="ARBA00001946"/>
    </source>
</evidence>
<dbReference type="InterPro" id="IPR035901">
    <property type="entry name" value="GIY-YIG_endonuc_sf"/>
</dbReference>
<evidence type="ECO:0000259" key="3">
    <source>
        <dbReference type="PROSITE" id="PS50164"/>
    </source>
</evidence>
<accession>A0A8S5SFY2</accession>
<keyword evidence="2" id="KW-0460">Magnesium</keyword>
<proteinExistence type="predicted"/>
<dbReference type="Gene3D" id="3.40.1440.10">
    <property type="entry name" value="GIY-YIG endonuclease"/>
    <property type="match status" value="1"/>
</dbReference>
<reference evidence="4" key="1">
    <citation type="journal article" date="2021" name="Proc. Natl. Acad. Sci. U.S.A.">
        <title>A Catalog of Tens of Thousands of Viruses from Human Metagenomes Reveals Hidden Associations with Chronic Diseases.</title>
        <authorList>
            <person name="Tisza M.J."/>
            <person name="Buck C.B."/>
        </authorList>
    </citation>
    <scope>NUCLEOTIDE SEQUENCE</scope>
    <source>
        <strain evidence="4">CtXfh4</strain>
    </source>
</reference>
<organism evidence="4">
    <name type="scientific">Siphoviridae sp. ctXfh4</name>
    <dbReference type="NCBI Taxonomy" id="2827887"/>
    <lineage>
        <taxon>Viruses</taxon>
        <taxon>Duplodnaviria</taxon>
        <taxon>Heunggongvirae</taxon>
        <taxon>Uroviricota</taxon>
        <taxon>Caudoviricetes</taxon>
    </lineage>
</organism>
<protein>
    <submittedName>
        <fullName evidence="4">Intron associated endonuclease</fullName>
    </submittedName>
</protein>
<keyword evidence="4" id="KW-0255">Endonuclease</keyword>
<dbReference type="GO" id="GO:0004519">
    <property type="term" value="F:endonuclease activity"/>
    <property type="evidence" value="ECO:0007669"/>
    <property type="project" value="UniProtKB-KW"/>
</dbReference>
<sequence length="194" mass="22110">MLTLELNNTMIGIIYRWTNKKNGKKYIGQTIHPEKRYQQHKRGERADSQIIDRAILKYGAKNFDYTVLLTIHADTREELRGLLDEAEIALIRLEQSYYKTGLGYNMTLGGLSRGNFEHTEETKIKLSRIMKGKKLSEAAKRNIAEGHRGLKFTELHKTNLQKGRQGLIEAVLVLVLTVNSNAPQEETVLVICGN</sequence>
<dbReference type="Pfam" id="PF01541">
    <property type="entry name" value="GIY-YIG"/>
    <property type="match status" value="1"/>
</dbReference>
<comment type="cofactor">
    <cofactor evidence="1">
        <name>Mg(2+)</name>
        <dbReference type="ChEBI" id="CHEBI:18420"/>
    </cofactor>
</comment>
<dbReference type="EMBL" id="BK032587">
    <property type="protein sequence ID" value="DAF49747.1"/>
    <property type="molecule type" value="Genomic_DNA"/>
</dbReference>
<dbReference type="SUPFAM" id="SSF82771">
    <property type="entry name" value="GIY-YIG endonuclease"/>
    <property type="match status" value="1"/>
</dbReference>
<name>A0A8S5SFY2_9CAUD</name>
<dbReference type="NCBIfam" id="TIGR01453">
    <property type="entry name" value="grpIintron_endo"/>
    <property type="match status" value="1"/>
</dbReference>
<dbReference type="InterPro" id="IPR000305">
    <property type="entry name" value="GIY-YIG_endonuc"/>
</dbReference>
<dbReference type="SMART" id="SM00465">
    <property type="entry name" value="GIYc"/>
    <property type="match status" value="1"/>
</dbReference>
<evidence type="ECO:0000313" key="4">
    <source>
        <dbReference type="EMBL" id="DAF49747.1"/>
    </source>
</evidence>
<keyword evidence="4" id="KW-0378">Hydrolase</keyword>